<proteinExistence type="predicted"/>
<evidence type="ECO:0000313" key="3">
    <source>
        <dbReference type="Proteomes" id="UP000283269"/>
    </source>
</evidence>
<dbReference type="EMBL" id="NHYD01003120">
    <property type="protein sequence ID" value="PPQ82588.1"/>
    <property type="molecule type" value="Genomic_DNA"/>
</dbReference>
<reference evidence="2 3" key="1">
    <citation type="journal article" date="2018" name="Evol. Lett.">
        <title>Horizontal gene cluster transfer increased hallucinogenic mushroom diversity.</title>
        <authorList>
            <person name="Reynolds H.T."/>
            <person name="Vijayakumar V."/>
            <person name="Gluck-Thaler E."/>
            <person name="Korotkin H.B."/>
            <person name="Matheny P.B."/>
            <person name="Slot J.C."/>
        </authorList>
    </citation>
    <scope>NUCLEOTIDE SEQUENCE [LARGE SCALE GENOMIC DNA]</scope>
    <source>
        <strain evidence="2 3">2631</strain>
    </source>
</reference>
<dbReference type="InterPro" id="IPR036047">
    <property type="entry name" value="F-box-like_dom_sf"/>
</dbReference>
<gene>
    <name evidence="2" type="ORF">CVT25_007102</name>
</gene>
<dbReference type="InParanoid" id="A0A409WVN5"/>
<feature type="domain" description="F-box" evidence="1">
    <location>
        <begin position="9"/>
        <end position="55"/>
    </location>
</feature>
<dbReference type="AlphaFoldDB" id="A0A409WVN5"/>
<dbReference type="CDD" id="cd09917">
    <property type="entry name" value="F-box_SF"/>
    <property type="match status" value="1"/>
</dbReference>
<dbReference type="OrthoDB" id="3145038at2759"/>
<comment type="caution">
    <text evidence="2">The sequence shown here is derived from an EMBL/GenBank/DDBJ whole genome shotgun (WGS) entry which is preliminary data.</text>
</comment>
<dbReference type="SMART" id="SM00256">
    <property type="entry name" value="FBOX"/>
    <property type="match status" value="1"/>
</dbReference>
<dbReference type="Proteomes" id="UP000283269">
    <property type="component" value="Unassembled WGS sequence"/>
</dbReference>
<protein>
    <recommendedName>
        <fullName evidence="1">F-box domain-containing protein</fullName>
    </recommendedName>
</protein>
<dbReference type="Pfam" id="PF12937">
    <property type="entry name" value="F-box-like"/>
    <property type="match status" value="1"/>
</dbReference>
<organism evidence="2 3">
    <name type="scientific">Psilocybe cyanescens</name>
    <dbReference type="NCBI Taxonomy" id="93625"/>
    <lineage>
        <taxon>Eukaryota</taxon>
        <taxon>Fungi</taxon>
        <taxon>Dikarya</taxon>
        <taxon>Basidiomycota</taxon>
        <taxon>Agaricomycotina</taxon>
        <taxon>Agaricomycetes</taxon>
        <taxon>Agaricomycetidae</taxon>
        <taxon>Agaricales</taxon>
        <taxon>Agaricineae</taxon>
        <taxon>Strophariaceae</taxon>
        <taxon>Psilocybe</taxon>
    </lineage>
</organism>
<dbReference type="SUPFAM" id="SSF81383">
    <property type="entry name" value="F-box domain"/>
    <property type="match status" value="1"/>
</dbReference>
<sequence>MTNRCDSQKLDFAHLPLDIYVSIFQFLSPSDVIALRKTCKTLCSATFLRVVWLTALDRMCLDNTLYRPSFPLEEMSLDDLEYALMGPKRWNSLVKECVSQLPSPTHTTTFVSDELADNVIMPQELFLVPGGRFLMALLRGYLSLWDLGCVCAVKPKQPERRLVARQWVDSSLCTSHPSSNGSTLKILAVPSYPTIDPNKAIFNVLEITPSNSSPVFQIIASLSMDEFYGIDYSTVCGDIIAIVYGPTIKLWDTKTNKSATWNTNRTSRQILMNEDFIVLLHDENCTVWKVPELSEDVRSRPQSMLPGPMARMEPLQVLEYGGGVLGLPDPLCCNGLYDWYTDSPQPLWFDVVEERGTTLNFSRFEVACNTHTPLRLSIEPISTFQVDAPDGRTIAPYRVCGECLVVTWCSSGGIHCHTEHTTKTDAIQDHVTILCATDRLVSQYVISLCPVAGRLVYLSPSGRDIQVVDLFPTRVLNDDR</sequence>
<dbReference type="PROSITE" id="PS50181">
    <property type="entry name" value="FBOX"/>
    <property type="match status" value="1"/>
</dbReference>
<evidence type="ECO:0000259" key="1">
    <source>
        <dbReference type="PROSITE" id="PS50181"/>
    </source>
</evidence>
<name>A0A409WVN5_PSICY</name>
<evidence type="ECO:0000313" key="2">
    <source>
        <dbReference type="EMBL" id="PPQ82588.1"/>
    </source>
</evidence>
<accession>A0A409WVN5</accession>
<dbReference type="InterPro" id="IPR001810">
    <property type="entry name" value="F-box_dom"/>
</dbReference>
<keyword evidence="3" id="KW-1185">Reference proteome</keyword>